<name>A0A7S0YHA1_9CHLO</name>
<accession>A0A7S0YHA1</accession>
<evidence type="ECO:0000256" key="1">
    <source>
        <dbReference type="ARBA" id="ARBA00009176"/>
    </source>
</evidence>
<protein>
    <recommendedName>
        <fullName evidence="4">Inosine/uridine-preferring nucleoside hydrolase domain-containing protein</fullName>
    </recommendedName>
</protein>
<keyword evidence="3" id="KW-0326">Glycosidase</keyword>
<evidence type="ECO:0000259" key="4">
    <source>
        <dbReference type="Pfam" id="PF01156"/>
    </source>
</evidence>
<feature type="domain" description="Inosine/uridine-preferring nucleoside hydrolase" evidence="4">
    <location>
        <begin position="7"/>
        <end position="372"/>
    </location>
</feature>
<keyword evidence="2" id="KW-0378">Hydrolase</keyword>
<dbReference type="AlphaFoldDB" id="A0A7S0YHA1"/>
<dbReference type="InterPro" id="IPR001910">
    <property type="entry name" value="Inosine/uridine_hydrolase_dom"/>
</dbReference>
<gene>
    <name evidence="5" type="ORF">PPAR00522_LOCUS6825</name>
</gene>
<dbReference type="Gene3D" id="3.90.245.10">
    <property type="entry name" value="Ribonucleoside hydrolase-like"/>
    <property type="match status" value="1"/>
</dbReference>
<evidence type="ECO:0000256" key="2">
    <source>
        <dbReference type="ARBA" id="ARBA00022801"/>
    </source>
</evidence>
<dbReference type="PANTHER" id="PTHR12304:SF4">
    <property type="entry name" value="URIDINE NUCLEOSIDASE"/>
    <property type="match status" value="1"/>
</dbReference>
<dbReference type="CDD" id="cd02650">
    <property type="entry name" value="nuc_hydro_CaPnhB"/>
    <property type="match status" value="1"/>
</dbReference>
<dbReference type="InterPro" id="IPR036452">
    <property type="entry name" value="Ribo_hydro-like"/>
</dbReference>
<proteinExistence type="inferred from homology"/>
<comment type="similarity">
    <text evidence="1">Belongs to the IUNH family.</text>
</comment>
<sequence length="383" mass="41497">MTGQTKLIIDTDPGIDDAMAILMAFNCEELDVLGLTTIYGNVPTVLATENALRLVELAGSSQVEVAQGSLCALKSAIEEIRIANFVHGDDGFGDIGYPSAIKQALSDLSAAEFIVQKINEFPGEVSILALAGLTNIAKAILLDPSLPTKWKELVILGGAYFVNGNINPAAEANIFADPDAADLVFGSGERIRVVGLDVTHECCLSSARLDELGGISHVQAQEKSGVTNADRIEDILDNDRIDSHDQANTNIMDSDVSANSCKTTEISVKSEVQGLGKYGRFVHAIAQFYLNYHRRSYNMNAIYLHDPTALVALIRPELFGWRRGAVRVVCDGVARGHTILDANLKTWHGPNGWTEKDRPKIQVALEVKHQDVVDCIFALLSKQ</sequence>
<reference evidence="5" key="1">
    <citation type="submission" date="2021-01" db="EMBL/GenBank/DDBJ databases">
        <authorList>
            <person name="Corre E."/>
            <person name="Pelletier E."/>
            <person name="Niang G."/>
            <person name="Scheremetjew M."/>
            <person name="Finn R."/>
            <person name="Kale V."/>
            <person name="Holt S."/>
            <person name="Cochrane G."/>
            <person name="Meng A."/>
            <person name="Brown T."/>
            <person name="Cohen L."/>
        </authorList>
    </citation>
    <scope>NUCLEOTIDE SEQUENCE</scope>
    <source>
        <strain evidence="5">SAG 63-3</strain>
    </source>
</reference>
<dbReference type="Pfam" id="PF01156">
    <property type="entry name" value="IU_nuc_hydro"/>
    <property type="match status" value="1"/>
</dbReference>
<dbReference type="PANTHER" id="PTHR12304">
    <property type="entry name" value="INOSINE-URIDINE PREFERRING NUCLEOSIDE HYDROLASE"/>
    <property type="match status" value="1"/>
</dbReference>
<dbReference type="InterPro" id="IPR023186">
    <property type="entry name" value="IUNH"/>
</dbReference>
<evidence type="ECO:0000313" key="5">
    <source>
        <dbReference type="EMBL" id="CAD8770424.1"/>
    </source>
</evidence>
<dbReference type="GO" id="GO:0008477">
    <property type="term" value="F:purine nucleosidase activity"/>
    <property type="evidence" value="ECO:0007669"/>
    <property type="project" value="TreeGrafter"/>
</dbReference>
<evidence type="ECO:0000256" key="3">
    <source>
        <dbReference type="ARBA" id="ARBA00023295"/>
    </source>
</evidence>
<dbReference type="SUPFAM" id="SSF53590">
    <property type="entry name" value="Nucleoside hydrolase"/>
    <property type="match status" value="1"/>
</dbReference>
<organism evidence="5">
    <name type="scientific">Polytomella parva</name>
    <dbReference type="NCBI Taxonomy" id="51329"/>
    <lineage>
        <taxon>Eukaryota</taxon>
        <taxon>Viridiplantae</taxon>
        <taxon>Chlorophyta</taxon>
        <taxon>core chlorophytes</taxon>
        <taxon>Chlorophyceae</taxon>
        <taxon>CS clade</taxon>
        <taxon>Chlamydomonadales</taxon>
        <taxon>Chlamydomonadaceae</taxon>
        <taxon>Polytomella</taxon>
    </lineage>
</organism>
<dbReference type="GO" id="GO:0005829">
    <property type="term" value="C:cytosol"/>
    <property type="evidence" value="ECO:0007669"/>
    <property type="project" value="TreeGrafter"/>
</dbReference>
<dbReference type="GO" id="GO:0006152">
    <property type="term" value="P:purine nucleoside catabolic process"/>
    <property type="evidence" value="ECO:0007669"/>
    <property type="project" value="TreeGrafter"/>
</dbReference>
<dbReference type="EMBL" id="HBFM01010745">
    <property type="protein sequence ID" value="CAD8770424.1"/>
    <property type="molecule type" value="Transcribed_RNA"/>
</dbReference>